<dbReference type="GO" id="GO:0008270">
    <property type="term" value="F:zinc ion binding"/>
    <property type="evidence" value="ECO:0007669"/>
    <property type="project" value="UniProtKB-KW"/>
</dbReference>
<dbReference type="InterPro" id="IPR013083">
    <property type="entry name" value="Znf_RING/FYVE/PHD"/>
</dbReference>
<dbReference type="KEGG" id="vg:20098309"/>
<keyword evidence="1" id="KW-0863">Zinc-finger</keyword>
<dbReference type="Gene3D" id="3.30.40.10">
    <property type="entry name" value="Zinc/RING finger domain, C3HC4 (zinc finger)"/>
    <property type="match status" value="1"/>
</dbReference>
<proteinExistence type="predicted"/>
<protein>
    <recommendedName>
        <fullName evidence="7">VWFA domain-containing protein</fullName>
    </recommendedName>
</protein>
<dbReference type="PROSITE" id="PS50089">
    <property type="entry name" value="ZF_RING_2"/>
    <property type="match status" value="1"/>
</dbReference>
<evidence type="ECO:0000256" key="2">
    <source>
        <dbReference type="SAM" id="MobiDB-lite"/>
    </source>
</evidence>
<accession>A0A076FIU1</accession>
<dbReference type="Gene3D" id="3.40.50.410">
    <property type="entry name" value="von Willebrand factor, type A domain"/>
    <property type="match status" value="1"/>
</dbReference>
<gene>
    <name evidence="5" type="ORF">PmNV_003</name>
</gene>
<feature type="domain" description="RING-type" evidence="3">
    <location>
        <begin position="874"/>
        <end position="908"/>
    </location>
</feature>
<dbReference type="EMBL" id="KJ184318">
    <property type="protein sequence ID" value="AII15791.1"/>
    <property type="molecule type" value="Genomic_DNA"/>
</dbReference>
<dbReference type="RefSeq" id="YP_009051841.1">
    <property type="nucleotide sequence ID" value="NC_024692.1"/>
</dbReference>
<feature type="region of interest" description="Disordered" evidence="2">
    <location>
        <begin position="922"/>
        <end position="942"/>
    </location>
</feature>
<evidence type="ECO:0008006" key="7">
    <source>
        <dbReference type="Google" id="ProtNLM"/>
    </source>
</evidence>
<keyword evidence="1" id="KW-0479">Metal-binding</keyword>
<dbReference type="GeneID" id="20098309"/>
<dbReference type="PROSITE" id="PS50234">
    <property type="entry name" value="VWFA"/>
    <property type="match status" value="1"/>
</dbReference>
<dbReference type="InterPro" id="IPR036465">
    <property type="entry name" value="vWFA_dom_sf"/>
</dbReference>
<dbReference type="InterPro" id="IPR001841">
    <property type="entry name" value="Znf_RING"/>
</dbReference>
<sequence>MNSLSTEFEDIDLSDNDKLNVVLLYDSTGSMSYIFHTVQEIAETILSIGSLCKNLNLSVVSFKDFDIYDNGIKELYNIKTVEDIHTFIKNDRAYGGGCNQAEAGMSALVRAMNNLTDGTGYLFYMITDDNIRFAKANYVPKVELKDEINNNLEKVDTKLYILENLIERLAQINGKLSIFGMYELQSYATMETEAKRYEVARPLVEIFIASINDVSQIKTVIEEDVVINLSQIDQAKTVALFGTELRSVNDVAQKLNEMNLSKEYSNMTKTSLYARTTTTTDNLYALISGKRVNNFLHFPIYTKPMTNIVEDVDVMINTIKDNDLLPQLSNLPSLGKYVREVIDIYGNDTQKIWYANRIGSITNKPTLLKQKVDIIRKRANNYVTIVEDNIHFSKGYFTLNREVKDWTKDMTPAVFLGMLDSSIHDWMLKEFLPAIKYVENRKDEPLTDIYDNSGRLKFIPSTYQIEGKFKALQLLSLLASNLIFTNETSISLMMVSVLIIRCEDLQCKELLDLATENLALMSTRIDIYNSKLHSANIQRLLLHDRVRPHLDNTLLNRVVKSFQINSFLFMAKRNDTFTMKEVLLELDPVNSKQLCTICKEMKGINHILKGEYICNYCAIIVNDSINPVAINLRTIFKFEITGKIGPIVESPAKITVKQQLDANKACYQNSDVKLTCYKCNSKYYVWRIFNLSSEMKVHKCPKCRLFENLSDKTLALFGKYLDNQDKFNPRHHLVNLEFIKFHENIMKCTDKPRDNVISNLEQLLAGTVSCVPQNKDKQDVVYNWKNKTLKTIINDKVMRELIVDQLHQDIDVSKFWTVENPIYPTTYDIISDEERIYSKEEIDDITTNGTFITTNKGKCIISSFPENILTLNICKICYTLDNSTLIWHCAFPICKTCSDQIKCCPICKNDIAQTPKLTNYYSRSRSSSMSSTSSDKSCLCCS</sequence>
<evidence type="ECO:0000259" key="3">
    <source>
        <dbReference type="PROSITE" id="PS50089"/>
    </source>
</evidence>
<evidence type="ECO:0000313" key="6">
    <source>
        <dbReference type="Proteomes" id="UP000203413"/>
    </source>
</evidence>
<feature type="domain" description="VWFA" evidence="4">
    <location>
        <begin position="20"/>
        <end position="225"/>
    </location>
</feature>
<evidence type="ECO:0000256" key="1">
    <source>
        <dbReference type="PROSITE-ProRule" id="PRU00175"/>
    </source>
</evidence>
<organism evidence="5 6">
    <name type="scientific">Penaeus monodon nudivirus</name>
    <dbReference type="NCBI Taxonomy" id="1529056"/>
    <lineage>
        <taxon>Viruses</taxon>
        <taxon>Viruses incertae sedis</taxon>
        <taxon>Naldaviricetes</taxon>
        <taxon>Lefavirales</taxon>
        <taxon>Nudiviridae</taxon>
        <taxon>Gammanudivirus</taxon>
        <taxon>Gammanudivirus pemonodonis</taxon>
    </lineage>
</organism>
<name>A0A076FIU1_9VIRU</name>
<dbReference type="Proteomes" id="UP000203413">
    <property type="component" value="Segment"/>
</dbReference>
<dbReference type="SUPFAM" id="SSF53300">
    <property type="entry name" value="vWA-like"/>
    <property type="match status" value="1"/>
</dbReference>
<keyword evidence="6" id="KW-1185">Reference proteome</keyword>
<evidence type="ECO:0000313" key="5">
    <source>
        <dbReference type="EMBL" id="AII15791.1"/>
    </source>
</evidence>
<dbReference type="InterPro" id="IPR002035">
    <property type="entry name" value="VWF_A"/>
</dbReference>
<keyword evidence="1" id="KW-0862">Zinc</keyword>
<evidence type="ECO:0000259" key="4">
    <source>
        <dbReference type="PROSITE" id="PS50234"/>
    </source>
</evidence>
<reference evidence="5 6" key="1">
    <citation type="journal article" date="2014" name="BMC Genomics">
        <title>The genome and occlusion bodies of marine Penaeus monodon nudivirus (PmNV, also known as MBV and PemoNPV) suggest that it should be assigned to a new nudivirus genus that is distinct from the terrestrial nudiviruses.</title>
        <authorList>
            <person name="Yang Y.T."/>
            <person name="Lee D.Y."/>
            <person name="Wang Y."/>
            <person name="Hu J.M."/>
            <person name="Li W.H."/>
            <person name="Leu J.H."/>
            <person name="Chang G.D."/>
            <person name="Ke H.M."/>
            <person name="Kang S.T."/>
            <person name="Lin S.S."/>
            <person name="Kou G.H."/>
            <person name="Lo C.F."/>
        </authorList>
    </citation>
    <scope>NUCLEOTIDE SEQUENCE [LARGE SCALE GENOMIC DNA]</scope>
    <source>
        <strain evidence="5">Indonesia</strain>
    </source>
</reference>